<protein>
    <submittedName>
        <fullName evidence="4">Purine-binding protein</fullName>
    </submittedName>
</protein>
<name>A0A158F1M1_9BURK</name>
<dbReference type="CDD" id="cd19963">
    <property type="entry name" value="PBP1_BMP-like"/>
    <property type="match status" value="1"/>
</dbReference>
<dbReference type="EMBL" id="FCON02000001">
    <property type="protein sequence ID" value="SAL13744.1"/>
    <property type="molecule type" value="Genomic_DNA"/>
</dbReference>
<dbReference type="InterPro" id="IPR003760">
    <property type="entry name" value="PnrA-like"/>
</dbReference>
<proteinExistence type="predicted"/>
<dbReference type="Gene3D" id="3.40.50.2300">
    <property type="match status" value="2"/>
</dbReference>
<evidence type="ECO:0000313" key="4">
    <source>
        <dbReference type="EMBL" id="SAL13744.1"/>
    </source>
</evidence>
<dbReference type="InterPro" id="IPR052910">
    <property type="entry name" value="ABC-Purine-Binding"/>
</dbReference>
<dbReference type="PANTHER" id="PTHR43208:SF1">
    <property type="entry name" value="ABC TRANSPORTER SUBSTRATE-BINDING PROTEIN"/>
    <property type="match status" value="1"/>
</dbReference>
<reference evidence="4" key="1">
    <citation type="submission" date="2016-01" db="EMBL/GenBank/DDBJ databases">
        <authorList>
            <person name="Peeters C."/>
        </authorList>
    </citation>
    <scope>NUCLEOTIDE SEQUENCE [LARGE SCALE GENOMIC DNA]</scope>
    <source>
        <strain evidence="4">LMG 22940</strain>
    </source>
</reference>
<evidence type="ECO:0000256" key="1">
    <source>
        <dbReference type="ARBA" id="ARBA00022729"/>
    </source>
</evidence>
<keyword evidence="1 2" id="KW-0732">Signal</keyword>
<dbReference type="RefSeq" id="WP_087642492.1">
    <property type="nucleotide sequence ID" value="NZ_FCON02000001.1"/>
</dbReference>
<dbReference type="Proteomes" id="UP000054770">
    <property type="component" value="Unassembled WGS sequence"/>
</dbReference>
<dbReference type="GO" id="GO:0005886">
    <property type="term" value="C:plasma membrane"/>
    <property type="evidence" value="ECO:0007669"/>
    <property type="project" value="InterPro"/>
</dbReference>
<accession>A0A158F1M1</accession>
<feature type="signal peptide" evidence="2">
    <location>
        <begin position="1"/>
        <end position="33"/>
    </location>
</feature>
<gene>
    <name evidence="4" type="ORF">AWB68_00213</name>
</gene>
<dbReference type="PANTHER" id="PTHR43208">
    <property type="entry name" value="ABC TRANSPORTER SUBSTRATE-BINDING PROTEIN"/>
    <property type="match status" value="1"/>
</dbReference>
<feature type="chain" id="PRO_5011111855" evidence="2">
    <location>
        <begin position="34"/>
        <end position="368"/>
    </location>
</feature>
<feature type="domain" description="ABC transporter substrate-binding protein PnrA-like" evidence="3">
    <location>
        <begin position="39"/>
        <end position="299"/>
    </location>
</feature>
<evidence type="ECO:0000256" key="2">
    <source>
        <dbReference type="SAM" id="SignalP"/>
    </source>
</evidence>
<sequence length="368" mass="39529">MNKTWLNALTAAGGKLGTAIALSATLAAAGAQAADAPGIAFVYLGNPGDAGWTFAHDAGSKEAEAQYGNKVKITRVENVPESADSERVFRDLANKGNKVIFGTSFGYQDFQLKVAKDFPDTIFLTATGFKKAKNFGTYDVRMYQGAYLAGVAAGYVTKTNTLGFVASVPIPEVVRNINAYTLGARSVNPKIHTKVIWINSWFDPGKEKQAAETLIGQGADVLLQNTDSNATLATAAEKKVFAFGWDSNMKKFGPSAHLGSVVAHWGVYYNQVIQQVLDGKWKNDPVWLGMPQKAVDLEDLNTGAIPAKAMQAVAAKRDELHGGKWDVFTGPIKDQAGVEKIPAGKTLTDPELQRINWYVEGVDGSLPK</sequence>
<keyword evidence="5" id="KW-1185">Reference proteome</keyword>
<dbReference type="OrthoDB" id="9769871at2"/>
<comment type="caution">
    <text evidence="4">The sequence shown here is derived from an EMBL/GenBank/DDBJ whole genome shotgun (WGS) entry which is preliminary data.</text>
</comment>
<dbReference type="Pfam" id="PF02608">
    <property type="entry name" value="Bmp"/>
    <property type="match status" value="1"/>
</dbReference>
<organism evidence="4 5">
    <name type="scientific">Caballeronia choica</name>
    <dbReference type="NCBI Taxonomy" id="326476"/>
    <lineage>
        <taxon>Bacteria</taxon>
        <taxon>Pseudomonadati</taxon>
        <taxon>Pseudomonadota</taxon>
        <taxon>Betaproteobacteria</taxon>
        <taxon>Burkholderiales</taxon>
        <taxon>Burkholderiaceae</taxon>
        <taxon>Caballeronia</taxon>
    </lineage>
</organism>
<evidence type="ECO:0000313" key="5">
    <source>
        <dbReference type="Proteomes" id="UP000054770"/>
    </source>
</evidence>
<dbReference type="AlphaFoldDB" id="A0A158F1M1"/>
<evidence type="ECO:0000259" key="3">
    <source>
        <dbReference type="Pfam" id="PF02608"/>
    </source>
</evidence>